<keyword evidence="2" id="KW-0645">Protease</keyword>
<dbReference type="AlphaFoldDB" id="A0AAD9XE84"/>
<dbReference type="Gene3D" id="3.40.395.10">
    <property type="entry name" value="Adenoviral Proteinase, Chain A"/>
    <property type="match status" value="1"/>
</dbReference>
<evidence type="ECO:0000313" key="6">
    <source>
        <dbReference type="EMBL" id="KAK2657900.1"/>
    </source>
</evidence>
<dbReference type="Pfam" id="PF02902">
    <property type="entry name" value="Peptidase_C48"/>
    <property type="match status" value="1"/>
</dbReference>
<dbReference type="SUPFAM" id="SSF54001">
    <property type="entry name" value="Cysteine proteinases"/>
    <property type="match status" value="1"/>
</dbReference>
<evidence type="ECO:0000256" key="2">
    <source>
        <dbReference type="ARBA" id="ARBA00022670"/>
    </source>
</evidence>
<feature type="domain" description="Ubiquitin-like protease family profile" evidence="5">
    <location>
        <begin position="1"/>
        <end position="387"/>
    </location>
</feature>
<evidence type="ECO:0000256" key="1">
    <source>
        <dbReference type="ARBA" id="ARBA00005234"/>
    </source>
</evidence>
<dbReference type="EMBL" id="JANJYI010000003">
    <property type="protein sequence ID" value="KAK2657900.1"/>
    <property type="molecule type" value="Genomic_DNA"/>
</dbReference>
<evidence type="ECO:0000259" key="5">
    <source>
        <dbReference type="PROSITE" id="PS50600"/>
    </source>
</evidence>
<dbReference type="GO" id="GO:0006508">
    <property type="term" value="P:proteolysis"/>
    <property type="evidence" value="ECO:0007669"/>
    <property type="project" value="UniProtKB-KW"/>
</dbReference>
<feature type="region of interest" description="Disordered" evidence="4">
    <location>
        <begin position="212"/>
        <end position="231"/>
    </location>
</feature>
<comment type="similarity">
    <text evidence="1">Belongs to the peptidase C48 family.</text>
</comment>
<dbReference type="Proteomes" id="UP001280121">
    <property type="component" value="Unassembled WGS sequence"/>
</dbReference>
<sequence>MGRKKLHESLKIKEDDRFPSRVSGYCNWESIRFIKAILSHKQLDMFRVTCFGYFLDGLPLEIRVNHHRTSPNTRIKRSSDPTFEMMTLVGKDDRNAIMYWALQSVDDLNAFNSFPWGTLLYVRTFDSLSNCVVGRDDKYKEHLESSAKQKAEKYNVYGFVTAFQVWEIEAIPKWAILGYESRTCHNMDTDVINFKITTYTLNHLHFTRVIPSPEMSKGNSKPSDNLKQLSRPPKITIKVTRDRKRLAYSINTYIDPTAKQPRKPKMPEFRRDSMLDEDVLLSMNSWINDNNKNTSEREWKSLGSIVVDLKEWVITVYDSLSEINSVLEITKWTYCLRKMLPSLLVHTLLDIYNNVLLFAIQRPEKDIPNQGNGPDCGIFSLKFLEYLSAGKPFNFEAKDGPALRVKIATEILKNSKQVPCNNIVEGIENGMA</sequence>
<dbReference type="PROSITE" id="PS50600">
    <property type="entry name" value="ULP_PROTEASE"/>
    <property type="match status" value="1"/>
</dbReference>
<keyword evidence="7" id="KW-1185">Reference proteome</keyword>
<organism evidence="6 7">
    <name type="scientific">Dipteronia dyeriana</name>
    <dbReference type="NCBI Taxonomy" id="168575"/>
    <lineage>
        <taxon>Eukaryota</taxon>
        <taxon>Viridiplantae</taxon>
        <taxon>Streptophyta</taxon>
        <taxon>Embryophyta</taxon>
        <taxon>Tracheophyta</taxon>
        <taxon>Spermatophyta</taxon>
        <taxon>Magnoliopsida</taxon>
        <taxon>eudicotyledons</taxon>
        <taxon>Gunneridae</taxon>
        <taxon>Pentapetalae</taxon>
        <taxon>rosids</taxon>
        <taxon>malvids</taxon>
        <taxon>Sapindales</taxon>
        <taxon>Sapindaceae</taxon>
        <taxon>Hippocastanoideae</taxon>
        <taxon>Acereae</taxon>
        <taxon>Dipteronia</taxon>
    </lineage>
</organism>
<dbReference type="GO" id="GO:0008234">
    <property type="term" value="F:cysteine-type peptidase activity"/>
    <property type="evidence" value="ECO:0007669"/>
    <property type="project" value="InterPro"/>
</dbReference>
<keyword evidence="3" id="KW-0378">Hydrolase</keyword>
<evidence type="ECO:0000313" key="7">
    <source>
        <dbReference type="Proteomes" id="UP001280121"/>
    </source>
</evidence>
<comment type="caution">
    <text evidence="6">The sequence shown here is derived from an EMBL/GenBank/DDBJ whole genome shotgun (WGS) entry which is preliminary data.</text>
</comment>
<proteinExistence type="inferred from homology"/>
<accession>A0AAD9XE84</accession>
<evidence type="ECO:0000256" key="3">
    <source>
        <dbReference type="ARBA" id="ARBA00022801"/>
    </source>
</evidence>
<dbReference type="InterPro" id="IPR038765">
    <property type="entry name" value="Papain-like_cys_pep_sf"/>
</dbReference>
<reference evidence="6" key="1">
    <citation type="journal article" date="2023" name="Plant J.">
        <title>Genome sequences and population genomics provide insights into the demographic history, inbreeding, and mutation load of two 'living fossil' tree species of Dipteronia.</title>
        <authorList>
            <person name="Feng Y."/>
            <person name="Comes H.P."/>
            <person name="Chen J."/>
            <person name="Zhu S."/>
            <person name="Lu R."/>
            <person name="Zhang X."/>
            <person name="Li P."/>
            <person name="Qiu J."/>
            <person name="Olsen K.M."/>
            <person name="Qiu Y."/>
        </authorList>
    </citation>
    <scope>NUCLEOTIDE SEQUENCE</scope>
    <source>
        <strain evidence="6">KIB01</strain>
    </source>
</reference>
<dbReference type="PANTHER" id="PTHR48449">
    <property type="entry name" value="DUF1985 DOMAIN-CONTAINING PROTEIN"/>
    <property type="match status" value="1"/>
</dbReference>
<gene>
    <name evidence="6" type="ORF">Ddye_010952</name>
</gene>
<dbReference type="InterPro" id="IPR003653">
    <property type="entry name" value="Peptidase_C48_C"/>
</dbReference>
<feature type="compositionally biased region" description="Polar residues" evidence="4">
    <location>
        <begin position="217"/>
        <end position="228"/>
    </location>
</feature>
<evidence type="ECO:0000256" key="4">
    <source>
        <dbReference type="SAM" id="MobiDB-lite"/>
    </source>
</evidence>
<protein>
    <recommendedName>
        <fullName evidence="5">Ubiquitin-like protease family profile domain-containing protein</fullName>
    </recommendedName>
</protein>
<name>A0AAD9XE84_9ROSI</name>
<dbReference type="PANTHER" id="PTHR48449:SF1">
    <property type="entry name" value="DUF1985 DOMAIN-CONTAINING PROTEIN"/>
    <property type="match status" value="1"/>
</dbReference>